<proteinExistence type="predicted"/>
<feature type="compositionally biased region" description="Polar residues" evidence="1">
    <location>
        <begin position="91"/>
        <end position="112"/>
    </location>
</feature>
<dbReference type="AlphaFoldDB" id="A0A117RD36"/>
<comment type="caution">
    <text evidence="2">The sequence shown here is derived from an EMBL/GenBank/DDBJ whole genome shotgun (WGS) entry which is preliminary data.</text>
</comment>
<dbReference type="Proteomes" id="UP000052982">
    <property type="component" value="Unassembled WGS sequence"/>
</dbReference>
<reference evidence="2 3" key="1">
    <citation type="submission" date="2015-10" db="EMBL/GenBank/DDBJ databases">
        <title>Draft genome sequence of Streptomyces griseoruber DSM 40281, type strain for the species Streptomyces griseoruber.</title>
        <authorList>
            <person name="Ruckert C."/>
            <person name="Winkler A."/>
            <person name="Kalinowski J."/>
            <person name="Kampfer P."/>
            <person name="Glaeser S."/>
        </authorList>
    </citation>
    <scope>NUCLEOTIDE SEQUENCE [LARGE SCALE GENOMIC DNA]</scope>
    <source>
        <strain evidence="2 3">DSM 40281</strain>
    </source>
</reference>
<gene>
    <name evidence="2" type="ORF">AQJ64_16530</name>
</gene>
<feature type="region of interest" description="Disordered" evidence="1">
    <location>
        <begin position="90"/>
        <end position="112"/>
    </location>
</feature>
<organism evidence="2 3">
    <name type="scientific">Streptomyces griseoruber</name>
    <dbReference type="NCBI Taxonomy" id="1943"/>
    <lineage>
        <taxon>Bacteria</taxon>
        <taxon>Bacillati</taxon>
        <taxon>Actinomycetota</taxon>
        <taxon>Actinomycetes</taxon>
        <taxon>Kitasatosporales</taxon>
        <taxon>Streptomycetaceae</taxon>
        <taxon>Streptomyces</taxon>
    </lineage>
</organism>
<sequence>MRYQRPLAEKGSSVFAGAPVLPENHIRGLSATLIATRPAVPAGAGSSRSSCRISADHPGRGLPIDPGRTGDRIPSAHPLAMTIPWCVRPSGSRTGTSSACSAQLTTSGPRTA</sequence>
<name>A0A117RD36_9ACTN</name>
<evidence type="ECO:0000256" key="1">
    <source>
        <dbReference type="SAM" id="MobiDB-lite"/>
    </source>
</evidence>
<dbReference type="EMBL" id="LMWW01000019">
    <property type="protein sequence ID" value="KUN84058.1"/>
    <property type="molecule type" value="Genomic_DNA"/>
</dbReference>
<evidence type="ECO:0000313" key="3">
    <source>
        <dbReference type="Proteomes" id="UP000052982"/>
    </source>
</evidence>
<accession>A0A117RD36</accession>
<feature type="region of interest" description="Disordered" evidence="1">
    <location>
        <begin position="39"/>
        <end position="75"/>
    </location>
</feature>
<keyword evidence="3" id="KW-1185">Reference proteome</keyword>
<evidence type="ECO:0000313" key="2">
    <source>
        <dbReference type="EMBL" id="KUN84058.1"/>
    </source>
</evidence>
<protein>
    <submittedName>
        <fullName evidence="2">Uncharacterized protein</fullName>
    </submittedName>
</protein>